<sequence length="206" mass="23244">MIPNKPKTIIGILILTILYTVVESKNETEGTNTASLNFNTLFPENNLAEIVKRNDELGNQLSKLISRVKYVEEHINDTNNQIATPSMAFANQSWLQSLIKAATNNQVSTLSLDFPNQPWLQELIRAATINQQVGTPSMDFPNQPWLQALVKAAMRNQQKPQDIIEYPVIIVPDASLCPIAQPHTRPHPVYPRIENQVRCKDSDYNV</sequence>
<reference evidence="2" key="1">
    <citation type="submission" date="2012-09" db="EMBL/GenBank/DDBJ databases">
        <authorList>
            <person name="Martin A.A."/>
        </authorList>
    </citation>
    <scope>NUCLEOTIDE SEQUENCE</scope>
</reference>
<evidence type="ECO:0000313" key="2">
    <source>
        <dbReference type="Proteomes" id="UP000035642"/>
    </source>
</evidence>
<reference evidence="3" key="2">
    <citation type="submission" date="2017-02" db="UniProtKB">
        <authorList>
            <consortium name="WormBaseParasite"/>
        </authorList>
    </citation>
    <scope>IDENTIFICATION</scope>
</reference>
<feature type="chain" id="PRO_5005326523" evidence="1">
    <location>
        <begin position="25"/>
        <end position="206"/>
    </location>
</feature>
<keyword evidence="1" id="KW-0732">Signal</keyword>
<feature type="signal peptide" evidence="1">
    <location>
        <begin position="1"/>
        <end position="24"/>
    </location>
</feature>
<organism evidence="2 3">
    <name type="scientific">Angiostrongylus cantonensis</name>
    <name type="common">Rat lungworm</name>
    <dbReference type="NCBI Taxonomy" id="6313"/>
    <lineage>
        <taxon>Eukaryota</taxon>
        <taxon>Metazoa</taxon>
        <taxon>Ecdysozoa</taxon>
        <taxon>Nematoda</taxon>
        <taxon>Chromadorea</taxon>
        <taxon>Rhabditida</taxon>
        <taxon>Rhabditina</taxon>
        <taxon>Rhabditomorpha</taxon>
        <taxon>Strongyloidea</taxon>
        <taxon>Metastrongylidae</taxon>
        <taxon>Angiostrongylus</taxon>
    </lineage>
</organism>
<dbReference type="Proteomes" id="UP000035642">
    <property type="component" value="Unassembled WGS sequence"/>
</dbReference>
<dbReference type="WBParaSite" id="ACAC_0000346701-mRNA-1">
    <property type="protein sequence ID" value="ACAC_0000346701-mRNA-1"/>
    <property type="gene ID" value="ACAC_0000346701"/>
</dbReference>
<protein>
    <submittedName>
        <fullName evidence="3">Uncharacterized protein</fullName>
    </submittedName>
</protein>
<evidence type="ECO:0000256" key="1">
    <source>
        <dbReference type="SAM" id="SignalP"/>
    </source>
</evidence>
<accession>A0A0K0D088</accession>
<name>A0A0K0D088_ANGCA</name>
<keyword evidence="2" id="KW-1185">Reference proteome</keyword>
<evidence type="ECO:0000313" key="3">
    <source>
        <dbReference type="WBParaSite" id="ACAC_0000346701-mRNA-1"/>
    </source>
</evidence>
<proteinExistence type="predicted"/>
<dbReference type="AlphaFoldDB" id="A0A0K0D088"/>